<dbReference type="PANTHER" id="PTHR47755:SF1">
    <property type="entry name" value="CELL DIVISION PROTEIN FTSX"/>
    <property type="match status" value="1"/>
</dbReference>
<comment type="caution">
    <text evidence="14">The sequence shown here is derived from an EMBL/GenBank/DDBJ whole genome shotgun (WGS) entry which is preliminary data.</text>
</comment>
<dbReference type="Pfam" id="PF18075">
    <property type="entry name" value="FtsX_ECD"/>
    <property type="match status" value="1"/>
</dbReference>
<comment type="subcellular location">
    <subcellularLocation>
        <location evidence="1">Cell membrane</location>
        <topology evidence="1">Multi-pass membrane protein</topology>
    </subcellularLocation>
</comment>
<dbReference type="InterPro" id="IPR003838">
    <property type="entry name" value="ABC3_permease_C"/>
</dbReference>
<gene>
    <name evidence="14" type="ORF">IAD26_09475</name>
</gene>
<dbReference type="EMBL" id="DVOD01000069">
    <property type="protein sequence ID" value="HIU93345.1"/>
    <property type="molecule type" value="Genomic_DNA"/>
</dbReference>
<evidence type="ECO:0000256" key="10">
    <source>
        <dbReference type="PIRNR" id="PIRNR003097"/>
    </source>
</evidence>
<feature type="transmembrane region" description="Helical" evidence="11">
    <location>
        <begin position="185"/>
        <end position="209"/>
    </location>
</feature>
<keyword evidence="5 10" id="KW-0132">Cell division</keyword>
<protein>
    <recommendedName>
        <fullName evidence="3 10">Cell division protein FtsX</fullName>
    </recommendedName>
</protein>
<dbReference type="GO" id="GO:0051301">
    <property type="term" value="P:cell division"/>
    <property type="evidence" value="ECO:0007669"/>
    <property type="project" value="UniProtKB-KW"/>
</dbReference>
<evidence type="ECO:0000256" key="3">
    <source>
        <dbReference type="ARBA" id="ARBA00021907"/>
    </source>
</evidence>
<feature type="domain" description="ABC3 transporter permease C-terminal" evidence="12">
    <location>
        <begin position="188"/>
        <end position="300"/>
    </location>
</feature>
<reference evidence="14" key="2">
    <citation type="journal article" date="2021" name="PeerJ">
        <title>Extensive microbial diversity within the chicken gut microbiome revealed by metagenomics and culture.</title>
        <authorList>
            <person name="Gilroy R."/>
            <person name="Ravi A."/>
            <person name="Getino M."/>
            <person name="Pursley I."/>
            <person name="Horton D.L."/>
            <person name="Alikhan N.F."/>
            <person name="Baker D."/>
            <person name="Gharbi K."/>
            <person name="Hall N."/>
            <person name="Watson M."/>
            <person name="Adriaenssens E.M."/>
            <person name="Foster-Nyarko E."/>
            <person name="Jarju S."/>
            <person name="Secka A."/>
            <person name="Antonio M."/>
            <person name="Oren A."/>
            <person name="Chaudhuri R.R."/>
            <person name="La Ragione R."/>
            <person name="Hildebrand F."/>
            <person name="Pallen M.J."/>
        </authorList>
    </citation>
    <scope>NUCLEOTIDE SEQUENCE</scope>
    <source>
        <strain evidence="14">CHK154-7741</strain>
    </source>
</reference>
<evidence type="ECO:0000259" key="12">
    <source>
        <dbReference type="Pfam" id="PF02687"/>
    </source>
</evidence>
<keyword evidence="6 11" id="KW-0812">Transmembrane</keyword>
<evidence type="ECO:0000256" key="1">
    <source>
        <dbReference type="ARBA" id="ARBA00004651"/>
    </source>
</evidence>
<dbReference type="AlphaFoldDB" id="A0A9D1N1H5"/>
<feature type="domain" description="FtsX extracellular" evidence="13">
    <location>
        <begin position="82"/>
        <end position="164"/>
    </location>
</feature>
<sequence length="304" mass="34245">MSDESTKAIIKKKVKAHIPKDWLKELRIIYRITLETIYGIKRTGWINIAIITTMAAILTIFGGLFRFTISLNSFVHELGNALEISVYIKSDARTESVAQEIRGLEHVERVKIIPKERSWSELKREFDVPNMDNPLPDTLHVKVDKPENITTVFNKIKTYNGVEDLNYAQDIAKKMQFFNNVVHTITLVVVILVAILTITIINNTIQLVIQSRKEEIEIMRLMGVSNWYIKIPLILQGAIYGFMGALISLLPLNAVNNGLMKVHEFFMVPPPVLANNTVILVLFIIAAGCGAGGSLLSIKKHLQV</sequence>
<reference evidence="14" key="1">
    <citation type="submission" date="2020-10" db="EMBL/GenBank/DDBJ databases">
        <authorList>
            <person name="Gilroy R."/>
        </authorList>
    </citation>
    <scope>NUCLEOTIDE SEQUENCE</scope>
    <source>
        <strain evidence="14">CHK154-7741</strain>
    </source>
</reference>
<evidence type="ECO:0000256" key="2">
    <source>
        <dbReference type="ARBA" id="ARBA00007379"/>
    </source>
</evidence>
<evidence type="ECO:0000259" key="13">
    <source>
        <dbReference type="Pfam" id="PF18075"/>
    </source>
</evidence>
<dbReference type="Proteomes" id="UP000886748">
    <property type="component" value="Unassembled WGS sequence"/>
</dbReference>
<feature type="transmembrane region" description="Helical" evidence="11">
    <location>
        <begin position="229"/>
        <end position="252"/>
    </location>
</feature>
<evidence type="ECO:0000256" key="5">
    <source>
        <dbReference type="ARBA" id="ARBA00022618"/>
    </source>
</evidence>
<evidence type="ECO:0000256" key="8">
    <source>
        <dbReference type="ARBA" id="ARBA00023136"/>
    </source>
</evidence>
<evidence type="ECO:0000256" key="9">
    <source>
        <dbReference type="ARBA" id="ARBA00023306"/>
    </source>
</evidence>
<evidence type="ECO:0000256" key="6">
    <source>
        <dbReference type="ARBA" id="ARBA00022692"/>
    </source>
</evidence>
<evidence type="ECO:0000256" key="4">
    <source>
        <dbReference type="ARBA" id="ARBA00022475"/>
    </source>
</evidence>
<dbReference type="PIRSF" id="PIRSF003097">
    <property type="entry name" value="FtsX"/>
    <property type="match status" value="1"/>
</dbReference>
<evidence type="ECO:0000313" key="14">
    <source>
        <dbReference type="EMBL" id="HIU93345.1"/>
    </source>
</evidence>
<feature type="transmembrane region" description="Helical" evidence="11">
    <location>
        <begin position="45"/>
        <end position="69"/>
    </location>
</feature>
<keyword evidence="9 10" id="KW-0131">Cell cycle</keyword>
<evidence type="ECO:0000313" key="15">
    <source>
        <dbReference type="Proteomes" id="UP000886748"/>
    </source>
</evidence>
<keyword evidence="4 10" id="KW-1003">Cell membrane</keyword>
<dbReference type="InterPro" id="IPR004513">
    <property type="entry name" value="FtsX"/>
</dbReference>
<comment type="function">
    <text evidence="10">Part of the ABC transporter FtsEX involved in asymmetric cellular division facilitating the initiation of sporulation.</text>
</comment>
<dbReference type="Pfam" id="PF02687">
    <property type="entry name" value="FtsX"/>
    <property type="match status" value="1"/>
</dbReference>
<dbReference type="Gene3D" id="3.30.70.3040">
    <property type="match status" value="1"/>
</dbReference>
<comment type="similarity">
    <text evidence="2 10">Belongs to the ABC-4 integral membrane protein family. FtsX subfamily.</text>
</comment>
<name>A0A9D1N1H5_9CLOT</name>
<keyword evidence="8 10" id="KW-0472">Membrane</keyword>
<keyword evidence="7 11" id="KW-1133">Transmembrane helix</keyword>
<dbReference type="GO" id="GO:0005886">
    <property type="term" value="C:plasma membrane"/>
    <property type="evidence" value="ECO:0007669"/>
    <property type="project" value="UniProtKB-SubCell"/>
</dbReference>
<evidence type="ECO:0000256" key="7">
    <source>
        <dbReference type="ARBA" id="ARBA00022989"/>
    </source>
</evidence>
<evidence type="ECO:0000256" key="11">
    <source>
        <dbReference type="SAM" id="Phobius"/>
    </source>
</evidence>
<dbReference type="InterPro" id="IPR040690">
    <property type="entry name" value="FtsX_ECD"/>
</dbReference>
<proteinExistence type="inferred from homology"/>
<feature type="transmembrane region" description="Helical" evidence="11">
    <location>
        <begin position="272"/>
        <end position="298"/>
    </location>
</feature>
<accession>A0A9D1N1H5</accession>
<dbReference type="PANTHER" id="PTHR47755">
    <property type="entry name" value="CELL DIVISION PROTEIN FTSX"/>
    <property type="match status" value="1"/>
</dbReference>
<organism evidence="14 15">
    <name type="scientific">Candidatus Limenecus avicola</name>
    <dbReference type="NCBI Taxonomy" id="2840847"/>
    <lineage>
        <taxon>Bacteria</taxon>
        <taxon>Bacillati</taxon>
        <taxon>Bacillota</taxon>
        <taxon>Clostridia</taxon>
        <taxon>Eubacteriales</taxon>
        <taxon>Clostridiaceae</taxon>
        <taxon>Clostridiaceae incertae sedis</taxon>
        <taxon>Candidatus Limenecus</taxon>
    </lineage>
</organism>